<dbReference type="SUPFAM" id="SSF49785">
    <property type="entry name" value="Galactose-binding domain-like"/>
    <property type="match status" value="1"/>
</dbReference>
<reference evidence="4" key="1">
    <citation type="submission" date="2025-08" db="UniProtKB">
        <authorList>
            <consortium name="Ensembl"/>
        </authorList>
    </citation>
    <scope>IDENTIFICATION</scope>
</reference>
<dbReference type="Gene3D" id="2.60.120.740">
    <property type="match status" value="1"/>
</dbReference>
<dbReference type="AlphaFoldDB" id="A0A3Q2NR34"/>
<evidence type="ECO:0000313" key="5">
    <source>
        <dbReference type="Proteomes" id="UP000265000"/>
    </source>
</evidence>
<dbReference type="GO" id="GO:0030246">
    <property type="term" value="F:carbohydrate binding"/>
    <property type="evidence" value="ECO:0007669"/>
    <property type="project" value="UniProtKB-KW"/>
</dbReference>
<dbReference type="InterPro" id="IPR000922">
    <property type="entry name" value="Lectin_gal-bd_dom"/>
</dbReference>
<feature type="domain" description="SUEL-type lectin" evidence="3">
    <location>
        <begin position="10"/>
        <end position="83"/>
    </location>
</feature>
<dbReference type="InterPro" id="IPR043159">
    <property type="entry name" value="Lectin_gal-bd_sf"/>
</dbReference>
<protein>
    <recommendedName>
        <fullName evidence="3">SUEL-type lectin domain-containing protein</fullName>
    </recommendedName>
</protein>
<organism evidence="4 5">
    <name type="scientific">Fundulus heteroclitus</name>
    <name type="common">Killifish</name>
    <name type="synonym">Mummichog</name>
    <dbReference type="NCBI Taxonomy" id="8078"/>
    <lineage>
        <taxon>Eukaryota</taxon>
        <taxon>Metazoa</taxon>
        <taxon>Chordata</taxon>
        <taxon>Craniata</taxon>
        <taxon>Vertebrata</taxon>
        <taxon>Euteleostomi</taxon>
        <taxon>Actinopterygii</taxon>
        <taxon>Neopterygii</taxon>
        <taxon>Teleostei</taxon>
        <taxon>Neoteleostei</taxon>
        <taxon>Acanthomorphata</taxon>
        <taxon>Ovalentaria</taxon>
        <taxon>Atherinomorphae</taxon>
        <taxon>Cyprinodontiformes</taxon>
        <taxon>Fundulidae</taxon>
        <taxon>Fundulus</taxon>
    </lineage>
</organism>
<sequence>RFLTSLSDIGQLISVSRAIYGRRSNNETCPHAKTENTSCSGSAAKVAQSCNGKESCSVQVTNKEFGDPCPGTYKYLEVNYTCQGVCDSPKLNLTGKKASQSSNYTDNDEISYIADRAFDGNHSICSHTKEETNSWWRIDLQGVYNISCISIYNTVRNDNVNLDGAKIYIGNSLQNNGISNTLVKSISGFTNGQINGYELSP</sequence>
<keyword evidence="5" id="KW-1185">Reference proteome</keyword>
<evidence type="ECO:0000256" key="1">
    <source>
        <dbReference type="ARBA" id="ARBA00022734"/>
    </source>
</evidence>
<dbReference type="InterPro" id="IPR008979">
    <property type="entry name" value="Galactose-bd-like_sf"/>
</dbReference>
<accession>A0A3Q2NR34</accession>
<evidence type="ECO:0000259" key="3">
    <source>
        <dbReference type="PROSITE" id="PS50228"/>
    </source>
</evidence>
<dbReference type="PANTHER" id="PTHR46780">
    <property type="entry name" value="PROTEIN EVA-1"/>
    <property type="match status" value="1"/>
</dbReference>
<keyword evidence="1" id="KW-0430">Lectin</keyword>
<dbReference type="PROSITE" id="PS50228">
    <property type="entry name" value="SUEL_LECTIN"/>
    <property type="match status" value="1"/>
</dbReference>
<evidence type="ECO:0000256" key="2">
    <source>
        <dbReference type="ARBA" id="ARBA00022737"/>
    </source>
</evidence>
<dbReference type="Gene3D" id="2.60.120.260">
    <property type="entry name" value="Galactose-binding domain-like"/>
    <property type="match status" value="1"/>
</dbReference>
<dbReference type="GeneTree" id="ENSGT00940000172126"/>
<keyword evidence="2" id="KW-0677">Repeat</keyword>
<dbReference type="Pfam" id="PF22633">
    <property type="entry name" value="F5_F8_type_C_2"/>
    <property type="match status" value="1"/>
</dbReference>
<dbReference type="Proteomes" id="UP000265000">
    <property type="component" value="Unplaced"/>
</dbReference>
<name>A0A3Q2NR34_FUNHE</name>
<dbReference type="STRING" id="8078.ENSFHEP00000001549"/>
<proteinExistence type="predicted"/>
<reference evidence="4" key="2">
    <citation type="submission" date="2025-09" db="UniProtKB">
        <authorList>
            <consortium name="Ensembl"/>
        </authorList>
    </citation>
    <scope>IDENTIFICATION</scope>
</reference>
<evidence type="ECO:0000313" key="4">
    <source>
        <dbReference type="Ensembl" id="ENSFHEP00000001549.1"/>
    </source>
</evidence>
<dbReference type="Ensembl" id="ENSFHET00000013683.1">
    <property type="protein sequence ID" value="ENSFHEP00000001549.1"/>
    <property type="gene ID" value="ENSFHEG00000002305.1"/>
</dbReference>
<dbReference type="Pfam" id="PF02140">
    <property type="entry name" value="SUEL_Lectin"/>
    <property type="match status" value="1"/>
</dbReference>